<gene>
    <name evidence="1" type="ORF">Cylst_4069</name>
</gene>
<evidence type="ECO:0000313" key="2">
    <source>
        <dbReference type="Proteomes" id="UP000010475"/>
    </source>
</evidence>
<dbReference type="EMBL" id="CP003642">
    <property type="protein sequence ID" value="AFZ26179.1"/>
    <property type="molecule type" value="Genomic_DNA"/>
</dbReference>
<dbReference type="HOGENOM" id="CLU_3167119_0_0_3"/>
<dbReference type="Proteomes" id="UP000010475">
    <property type="component" value="Chromosome"/>
</dbReference>
<proteinExistence type="predicted"/>
<dbReference type="KEGG" id="csg:Cylst_4069"/>
<reference evidence="1 2" key="1">
    <citation type="submission" date="2012-06" db="EMBL/GenBank/DDBJ databases">
        <title>Finished chromosome of genome of Cylindrospermum stagnale PCC 7417.</title>
        <authorList>
            <consortium name="US DOE Joint Genome Institute"/>
            <person name="Gugger M."/>
            <person name="Coursin T."/>
            <person name="Rippka R."/>
            <person name="Tandeau De Marsac N."/>
            <person name="Huntemann M."/>
            <person name="Wei C.-L."/>
            <person name="Han J."/>
            <person name="Detter J.C."/>
            <person name="Han C."/>
            <person name="Tapia R."/>
            <person name="Chen A."/>
            <person name="Kyrpides N."/>
            <person name="Mavromatis K."/>
            <person name="Markowitz V."/>
            <person name="Szeto E."/>
            <person name="Ivanova N."/>
            <person name="Pagani I."/>
            <person name="Pati A."/>
            <person name="Goodwin L."/>
            <person name="Nordberg H.P."/>
            <person name="Cantor M.N."/>
            <person name="Hua S.X."/>
            <person name="Woyke T."/>
            <person name="Kerfeld C.A."/>
        </authorList>
    </citation>
    <scope>NUCLEOTIDE SEQUENCE [LARGE SCALE GENOMIC DNA]</scope>
    <source>
        <strain evidence="1 2">PCC 7417</strain>
    </source>
</reference>
<name>K9X283_9NOST</name>
<organism evidence="1 2">
    <name type="scientific">Cylindrospermum stagnale PCC 7417</name>
    <dbReference type="NCBI Taxonomy" id="56107"/>
    <lineage>
        <taxon>Bacteria</taxon>
        <taxon>Bacillati</taxon>
        <taxon>Cyanobacteriota</taxon>
        <taxon>Cyanophyceae</taxon>
        <taxon>Nostocales</taxon>
        <taxon>Nostocaceae</taxon>
        <taxon>Cylindrospermum</taxon>
    </lineage>
</organism>
<keyword evidence="2" id="KW-1185">Reference proteome</keyword>
<evidence type="ECO:0000313" key="1">
    <source>
        <dbReference type="EMBL" id="AFZ26179.1"/>
    </source>
</evidence>
<sequence>MSKSSKRHLEDLVREIEGAFSTSQYPGDDQLVYDTALPAVMRYSSSN</sequence>
<protein>
    <submittedName>
        <fullName evidence="1">Uncharacterized protein</fullName>
    </submittedName>
</protein>
<dbReference type="AlphaFoldDB" id="K9X283"/>
<accession>K9X283</accession>